<evidence type="ECO:0000313" key="3">
    <source>
        <dbReference type="Proteomes" id="UP000245119"/>
    </source>
</evidence>
<evidence type="ECO:0000259" key="1">
    <source>
        <dbReference type="PROSITE" id="PS50093"/>
    </source>
</evidence>
<organism evidence="2 3">
    <name type="scientific">Pomacea canaliculata</name>
    <name type="common">Golden apple snail</name>
    <dbReference type="NCBI Taxonomy" id="400727"/>
    <lineage>
        <taxon>Eukaryota</taxon>
        <taxon>Metazoa</taxon>
        <taxon>Spiralia</taxon>
        <taxon>Lophotrochozoa</taxon>
        <taxon>Mollusca</taxon>
        <taxon>Gastropoda</taxon>
        <taxon>Caenogastropoda</taxon>
        <taxon>Architaenioglossa</taxon>
        <taxon>Ampullarioidea</taxon>
        <taxon>Ampullariidae</taxon>
        <taxon>Pomacea</taxon>
    </lineage>
</organism>
<keyword evidence="3" id="KW-1185">Reference proteome</keyword>
<dbReference type="AlphaFoldDB" id="A0A2T7PYK0"/>
<proteinExistence type="predicted"/>
<dbReference type="InterPro" id="IPR000601">
    <property type="entry name" value="PKD_dom"/>
</dbReference>
<feature type="domain" description="PKD" evidence="1">
    <location>
        <begin position="635"/>
        <end position="667"/>
    </location>
</feature>
<reference evidence="2 3" key="1">
    <citation type="submission" date="2018-04" db="EMBL/GenBank/DDBJ databases">
        <title>The genome of golden apple snail Pomacea canaliculata provides insight into stress tolerance and invasive adaptation.</title>
        <authorList>
            <person name="Liu C."/>
            <person name="Liu B."/>
            <person name="Ren Y."/>
            <person name="Zhang Y."/>
            <person name="Wang H."/>
            <person name="Li S."/>
            <person name="Jiang F."/>
            <person name="Yin L."/>
            <person name="Zhang G."/>
            <person name="Qian W."/>
            <person name="Fan W."/>
        </authorList>
    </citation>
    <scope>NUCLEOTIDE SEQUENCE [LARGE SCALE GENOMIC DNA]</scope>
    <source>
        <strain evidence="2">SZHN2017</strain>
        <tissue evidence="2">Muscle</tissue>
    </source>
</reference>
<dbReference type="EMBL" id="PZQS01000001">
    <property type="protein sequence ID" value="PVD38505.1"/>
    <property type="molecule type" value="Genomic_DNA"/>
</dbReference>
<name>A0A2T7PYK0_POMCA</name>
<dbReference type="OrthoDB" id="10039908at2759"/>
<gene>
    <name evidence="2" type="ORF">C0Q70_01120</name>
</gene>
<dbReference type="Gene3D" id="2.60.40.10">
    <property type="entry name" value="Immunoglobulins"/>
    <property type="match status" value="1"/>
</dbReference>
<protein>
    <recommendedName>
        <fullName evidence="1">PKD domain-containing protein</fullName>
    </recommendedName>
</protein>
<evidence type="ECO:0000313" key="2">
    <source>
        <dbReference type="EMBL" id="PVD38505.1"/>
    </source>
</evidence>
<sequence length="688" mass="74886">MIHNALWVPRSKDSALRGTGSTTTRQNLTNHEVCATAREAFWRNKINYQGDIWRCDREVIAGEFMFVAVASDMANGQNAFNFNLSPSGAQERTLSPTTSVSVTCVWDVQQSITVGGVIDQTVILTPSSITQTNSGSQGQAVFVIAGSSLSLGEHTLVITATNGTALSAQVSTQATTATAAATTDVLKSTSIPSRVVSVSITVLLYNEEYLTGLALSSSRNFYEAVNTSATLTASVVQGTGLQTSWSTDNSLFVKVNVSSKTFSSPLQWTTLGRHSVSLNVSNRHGSLSAQTDVTVLYPINGVDFPTGQVTKAINEEVVLTLTTSNIILQPMGNVTYQLTWDTGITEVGDLNVTASQVRTFTHSYSVQGDRNVTLELTSPAQKKVFLVLVRIWDNLNVNLHLSATVGLPGDNFTLTFVNPPTAGFRYNISCSKPNYIFQNDQSALYANFSPPNPPFSVTFSAVGVKFPDSPNFEFGSAGNYTVTLYCRNNLSDATFTYNTRAYDWQLANFQLSYELTKSFNGDAPDTPVLFTLSMPGYALPTRRMSVTFDYGDGSPLDRPLKNMFNHSYLFKSRGIYNGSVLLSHQSKGNTTFPFSVRVGAIQLSVESRGGLVGTHLFRFFVSYPKDSCLYSVTVDFGDGHSTILNSNPLEFTHYYETVGYYTANMTAHAGLSQSHHRFLDTGSRGFGC</sequence>
<accession>A0A2T7PYK0</accession>
<dbReference type="SUPFAM" id="SSF49299">
    <property type="entry name" value="PKD domain"/>
    <property type="match status" value="1"/>
</dbReference>
<comment type="caution">
    <text evidence="2">The sequence shown here is derived from an EMBL/GenBank/DDBJ whole genome shotgun (WGS) entry which is preliminary data.</text>
</comment>
<dbReference type="PROSITE" id="PS50093">
    <property type="entry name" value="PKD"/>
    <property type="match status" value="1"/>
</dbReference>
<dbReference type="Proteomes" id="UP000245119">
    <property type="component" value="Linkage Group LG1"/>
</dbReference>
<dbReference type="InterPro" id="IPR035986">
    <property type="entry name" value="PKD_dom_sf"/>
</dbReference>
<dbReference type="InterPro" id="IPR013783">
    <property type="entry name" value="Ig-like_fold"/>
</dbReference>